<sequence>MSYTATAYGPAGSLRHEIDVNGRHTVVTDEPESLGGTDTGPAPHELLPAALASCISTMVALYALKRDWGMGEVRVGVHYDYDVEPRAFTVDIQLPPGLSDDQVARLTKVANTCPVRRALEAGFTFDERIVQAA</sequence>
<dbReference type="EMBL" id="CAFBMX010000001">
    <property type="protein sequence ID" value="CAB4913347.1"/>
    <property type="molecule type" value="Genomic_DNA"/>
</dbReference>
<protein>
    <submittedName>
        <fullName evidence="1">Unannotated protein</fullName>
    </submittedName>
</protein>
<gene>
    <name evidence="1" type="ORF">UFOPK3674_00061</name>
</gene>
<dbReference type="AlphaFoldDB" id="A0A6J7GXP8"/>
<organism evidence="1">
    <name type="scientific">freshwater metagenome</name>
    <dbReference type="NCBI Taxonomy" id="449393"/>
    <lineage>
        <taxon>unclassified sequences</taxon>
        <taxon>metagenomes</taxon>
        <taxon>ecological metagenomes</taxon>
    </lineage>
</organism>
<reference evidence="1" key="1">
    <citation type="submission" date="2020-05" db="EMBL/GenBank/DDBJ databases">
        <authorList>
            <person name="Chiriac C."/>
            <person name="Salcher M."/>
            <person name="Ghai R."/>
            <person name="Kavagutti S V."/>
        </authorList>
    </citation>
    <scope>NUCLEOTIDE SEQUENCE</scope>
</reference>
<evidence type="ECO:0000313" key="1">
    <source>
        <dbReference type="EMBL" id="CAB4913347.1"/>
    </source>
</evidence>
<dbReference type="InterPro" id="IPR036102">
    <property type="entry name" value="OsmC/Ohrsf"/>
</dbReference>
<dbReference type="InterPro" id="IPR003718">
    <property type="entry name" value="OsmC/Ohr_fam"/>
</dbReference>
<proteinExistence type="predicted"/>
<dbReference type="PANTHER" id="PTHR39624">
    <property type="entry name" value="PROTEIN INVOLVED IN RIMO-MEDIATED BETA-METHYLTHIOLATION OF RIBOSOMAL PROTEIN S12 YCAO"/>
    <property type="match status" value="1"/>
</dbReference>
<dbReference type="PANTHER" id="PTHR39624:SF2">
    <property type="entry name" value="OSMC-LIKE PROTEIN"/>
    <property type="match status" value="1"/>
</dbReference>
<dbReference type="Gene3D" id="3.30.300.20">
    <property type="match status" value="1"/>
</dbReference>
<dbReference type="SUPFAM" id="SSF82784">
    <property type="entry name" value="OsmC-like"/>
    <property type="match status" value="1"/>
</dbReference>
<dbReference type="Pfam" id="PF02566">
    <property type="entry name" value="OsmC"/>
    <property type="match status" value="1"/>
</dbReference>
<accession>A0A6J7GXP8</accession>
<name>A0A6J7GXP8_9ZZZZ</name>
<dbReference type="InterPro" id="IPR015946">
    <property type="entry name" value="KH_dom-like_a/b"/>
</dbReference>